<evidence type="ECO:0000259" key="1">
    <source>
        <dbReference type="Pfam" id="PF13676"/>
    </source>
</evidence>
<protein>
    <recommendedName>
        <fullName evidence="1">TIR domain-containing protein</fullName>
    </recommendedName>
</protein>
<evidence type="ECO:0000313" key="2">
    <source>
        <dbReference type="EMBL" id="CAF1287187.1"/>
    </source>
</evidence>
<dbReference type="Pfam" id="PF13676">
    <property type="entry name" value="TIR_2"/>
    <property type="match status" value="1"/>
</dbReference>
<evidence type="ECO:0000313" key="4">
    <source>
        <dbReference type="Proteomes" id="UP000663829"/>
    </source>
</evidence>
<sequence length="779" mass="90731">MTDINNIANEEYYTIRNSLDNIQQLSNFVNHCLNDPSLKLTLEDDTFNKLQKTENIALNLMNQWCIQNSPYKQDEYELVKSVALLNMKITMSEIELSVKCALLLDELCLKVFNNIFLHMDNFNENNLYLNNISLWLDTLAYFEHEHSSFTIVQQYFISLNRIISEFVMSGTYKNYLIKLTKTNVDNEISPKQLFYISSCSLSMGVHLYSQFDMEVVFNEKQFNLLIPSYREFIIESVKNIHQWSHNYLSCVTNILVLSTFSNCHSCTSNLIQFFQHDCAYFQALIDILHYEPIRENIVSSWSNMETILIDTIISFLMICIHGLNGDIICLLRKLSLPDICLPLIEAKFDRICITTYGILAEILTDDDLTKLVFGEHVCDVIFIFLQSAYQNSKQTYKGVPITMILKGLVSLSKNDLIQEIFSKSDEKLNLFLEMTDKYPVVYDILWAFSFNSIIKQKLKQNEIFIDKINKLRNTLNHDNVTRKMICGILWNLGYKDEDSNNGMRPIKFDIMISYSHQEKALCQSIHEQLLQRKFRVWIDYAEIYGNLMDSMAHGIETSNTILVCMSESYKRSNYCRAEAQYAFKKNLNIVPIVLQKHFKPDGWLGFLVGSLFHIDFTKYEFCRSFQMLLNELTHFTQPAIVINRELHESATIRVTIMKPSTSQTLALVDSRKEDGNGAKSIKNWTSKDVLEWCNEHKLTEFSHILNDCDGDSLYHLYEMCKSKNVEQTIALLQNEFQKVGQNLSLIDFARFLSLMAKLITEDEEIVNKNHNEKELTTRF</sequence>
<dbReference type="GO" id="GO:0007165">
    <property type="term" value="P:signal transduction"/>
    <property type="evidence" value="ECO:0007669"/>
    <property type="project" value="InterPro"/>
</dbReference>
<dbReference type="InterPro" id="IPR000157">
    <property type="entry name" value="TIR_dom"/>
</dbReference>
<dbReference type="InterPro" id="IPR035897">
    <property type="entry name" value="Toll_tir_struct_dom_sf"/>
</dbReference>
<reference evidence="2" key="1">
    <citation type="submission" date="2021-02" db="EMBL/GenBank/DDBJ databases">
        <authorList>
            <person name="Nowell W R."/>
        </authorList>
    </citation>
    <scope>NUCLEOTIDE SEQUENCE</scope>
</reference>
<dbReference type="SUPFAM" id="SSF52200">
    <property type="entry name" value="Toll/Interleukin receptor TIR domain"/>
    <property type="match status" value="1"/>
</dbReference>
<organism evidence="2 4">
    <name type="scientific">Didymodactylos carnosus</name>
    <dbReference type="NCBI Taxonomy" id="1234261"/>
    <lineage>
        <taxon>Eukaryota</taxon>
        <taxon>Metazoa</taxon>
        <taxon>Spiralia</taxon>
        <taxon>Gnathifera</taxon>
        <taxon>Rotifera</taxon>
        <taxon>Eurotatoria</taxon>
        <taxon>Bdelloidea</taxon>
        <taxon>Philodinida</taxon>
        <taxon>Philodinidae</taxon>
        <taxon>Didymodactylos</taxon>
    </lineage>
</organism>
<dbReference type="Proteomes" id="UP000681722">
    <property type="component" value="Unassembled WGS sequence"/>
</dbReference>
<proteinExistence type="predicted"/>
<dbReference type="PANTHER" id="PTHR46270">
    <property type="entry name" value="ARMADILLO-TYPE FOLD-RELATED"/>
    <property type="match status" value="1"/>
</dbReference>
<evidence type="ECO:0000313" key="3">
    <source>
        <dbReference type="EMBL" id="CAF4089469.1"/>
    </source>
</evidence>
<feature type="domain" description="TIR" evidence="1">
    <location>
        <begin position="510"/>
        <end position="628"/>
    </location>
</feature>
<comment type="caution">
    <text evidence="2">The sequence shown here is derived from an EMBL/GenBank/DDBJ whole genome shotgun (WGS) entry which is preliminary data.</text>
</comment>
<gene>
    <name evidence="2" type="ORF">GPM918_LOCUS27848</name>
    <name evidence="3" type="ORF">SRO942_LOCUS28257</name>
</gene>
<accession>A0A815CGP3</accession>
<name>A0A815CGP3_9BILA</name>
<dbReference type="EMBL" id="CAJOBC010030856">
    <property type="protein sequence ID" value="CAF4089469.1"/>
    <property type="molecule type" value="Genomic_DNA"/>
</dbReference>
<dbReference type="Proteomes" id="UP000663829">
    <property type="component" value="Unassembled WGS sequence"/>
</dbReference>
<dbReference type="Gene3D" id="3.40.50.10140">
    <property type="entry name" value="Toll/interleukin-1 receptor homology (TIR) domain"/>
    <property type="match status" value="1"/>
</dbReference>
<dbReference type="PANTHER" id="PTHR46270:SF2">
    <property type="entry name" value="TIR DOMAIN-CONTAINING PROTEIN"/>
    <property type="match status" value="1"/>
</dbReference>
<dbReference type="EMBL" id="CAJNOQ010011884">
    <property type="protein sequence ID" value="CAF1287187.1"/>
    <property type="molecule type" value="Genomic_DNA"/>
</dbReference>
<keyword evidence="4" id="KW-1185">Reference proteome</keyword>
<dbReference type="AlphaFoldDB" id="A0A815CGP3"/>